<keyword evidence="9" id="KW-1185">Reference proteome</keyword>
<keyword evidence="4 7" id="KW-0812">Transmembrane</keyword>
<evidence type="ECO:0000256" key="7">
    <source>
        <dbReference type="RuleBase" id="RU003879"/>
    </source>
</evidence>
<evidence type="ECO:0000313" key="9">
    <source>
        <dbReference type="Proteomes" id="UP000201838"/>
    </source>
</evidence>
<name>A0A238J0H0_9RHOB</name>
<dbReference type="GO" id="GO:0005886">
    <property type="term" value="C:plasma membrane"/>
    <property type="evidence" value="ECO:0007669"/>
    <property type="project" value="UniProtKB-SubCell"/>
</dbReference>
<dbReference type="Pfam" id="PF02472">
    <property type="entry name" value="ExbD"/>
    <property type="match status" value="1"/>
</dbReference>
<keyword evidence="3" id="KW-1003">Cell membrane</keyword>
<gene>
    <name evidence="8" type="ORF">BOA8489_02342</name>
</gene>
<dbReference type="EMBL" id="FXXQ01000007">
    <property type="protein sequence ID" value="SMX24219.1"/>
    <property type="molecule type" value="Genomic_DNA"/>
</dbReference>
<dbReference type="Gene3D" id="3.30.420.270">
    <property type="match status" value="1"/>
</dbReference>
<dbReference type="GO" id="GO:0022857">
    <property type="term" value="F:transmembrane transporter activity"/>
    <property type="evidence" value="ECO:0007669"/>
    <property type="project" value="InterPro"/>
</dbReference>
<evidence type="ECO:0000256" key="4">
    <source>
        <dbReference type="ARBA" id="ARBA00022692"/>
    </source>
</evidence>
<dbReference type="AlphaFoldDB" id="A0A238J0H0"/>
<keyword evidence="7" id="KW-0653">Protein transport</keyword>
<protein>
    <submittedName>
        <fullName evidence="8">Biopolymer transport protein ExbD</fullName>
    </submittedName>
</protein>
<comment type="similarity">
    <text evidence="2 7">Belongs to the ExbD/TolR family.</text>
</comment>
<evidence type="ECO:0000313" key="8">
    <source>
        <dbReference type="EMBL" id="SMX24219.1"/>
    </source>
</evidence>
<keyword evidence="5" id="KW-1133">Transmembrane helix</keyword>
<accession>A0A238J0H0</accession>
<evidence type="ECO:0000256" key="3">
    <source>
        <dbReference type="ARBA" id="ARBA00022475"/>
    </source>
</evidence>
<sequence length="125" mass="13744">MSLTLQPIRRRRVMSLTPMIDVVFLLLVFFMLAARFDQTAVVPITLGGGGAYTGPPRLVDVTPNAVLLNGVQIPQSELARRVLILMDNPTDIVVFRARGTADVQRIVDVMSDLRQEGLTALTLVE</sequence>
<reference evidence="9" key="1">
    <citation type="submission" date="2017-05" db="EMBL/GenBank/DDBJ databases">
        <authorList>
            <person name="Rodrigo-Torres L."/>
            <person name="Arahal R. D."/>
            <person name="Lucena T."/>
        </authorList>
    </citation>
    <scope>NUCLEOTIDE SEQUENCE [LARGE SCALE GENOMIC DNA]</scope>
    <source>
        <strain evidence="9">CECT 8489</strain>
    </source>
</reference>
<organism evidence="8 9">
    <name type="scientific">Boseongicola aestuarii</name>
    <dbReference type="NCBI Taxonomy" id="1470561"/>
    <lineage>
        <taxon>Bacteria</taxon>
        <taxon>Pseudomonadati</taxon>
        <taxon>Pseudomonadota</taxon>
        <taxon>Alphaproteobacteria</taxon>
        <taxon>Rhodobacterales</taxon>
        <taxon>Paracoccaceae</taxon>
        <taxon>Boseongicola</taxon>
    </lineage>
</organism>
<evidence type="ECO:0000256" key="1">
    <source>
        <dbReference type="ARBA" id="ARBA00004162"/>
    </source>
</evidence>
<keyword evidence="6" id="KW-0472">Membrane</keyword>
<dbReference type="OrthoDB" id="5456447at2"/>
<dbReference type="Proteomes" id="UP000201838">
    <property type="component" value="Unassembled WGS sequence"/>
</dbReference>
<dbReference type="PANTHER" id="PTHR30558:SF3">
    <property type="entry name" value="BIOPOLYMER TRANSPORT PROTEIN EXBD-RELATED"/>
    <property type="match status" value="1"/>
</dbReference>
<comment type="subcellular location">
    <subcellularLocation>
        <location evidence="1">Cell membrane</location>
        <topology evidence="1">Single-pass membrane protein</topology>
    </subcellularLocation>
    <subcellularLocation>
        <location evidence="7">Cell membrane</location>
        <topology evidence="7">Single-pass type II membrane protein</topology>
    </subcellularLocation>
</comment>
<evidence type="ECO:0000256" key="6">
    <source>
        <dbReference type="ARBA" id="ARBA00023136"/>
    </source>
</evidence>
<keyword evidence="7" id="KW-0813">Transport</keyword>
<evidence type="ECO:0000256" key="2">
    <source>
        <dbReference type="ARBA" id="ARBA00005811"/>
    </source>
</evidence>
<dbReference type="PANTHER" id="PTHR30558">
    <property type="entry name" value="EXBD MEMBRANE COMPONENT OF PMF-DRIVEN MACROMOLECULE IMPORT SYSTEM"/>
    <property type="match status" value="1"/>
</dbReference>
<proteinExistence type="inferred from homology"/>
<dbReference type="RefSeq" id="WP_093974175.1">
    <property type="nucleotide sequence ID" value="NZ_FXXQ01000007.1"/>
</dbReference>
<dbReference type="InterPro" id="IPR003400">
    <property type="entry name" value="ExbD"/>
</dbReference>
<dbReference type="GO" id="GO:0015031">
    <property type="term" value="P:protein transport"/>
    <property type="evidence" value="ECO:0007669"/>
    <property type="project" value="UniProtKB-KW"/>
</dbReference>
<evidence type="ECO:0000256" key="5">
    <source>
        <dbReference type="ARBA" id="ARBA00022989"/>
    </source>
</evidence>